<dbReference type="Pfam" id="PF00787">
    <property type="entry name" value="PX"/>
    <property type="match status" value="1"/>
</dbReference>
<accession>A0AAJ7N3I1</accession>
<organism evidence="7 8">
    <name type="scientific">Ceratina calcarata</name>
    <dbReference type="NCBI Taxonomy" id="156304"/>
    <lineage>
        <taxon>Eukaryota</taxon>
        <taxon>Metazoa</taxon>
        <taxon>Ecdysozoa</taxon>
        <taxon>Arthropoda</taxon>
        <taxon>Hexapoda</taxon>
        <taxon>Insecta</taxon>
        <taxon>Pterygota</taxon>
        <taxon>Neoptera</taxon>
        <taxon>Endopterygota</taxon>
        <taxon>Hymenoptera</taxon>
        <taxon>Apocrita</taxon>
        <taxon>Aculeata</taxon>
        <taxon>Apoidea</taxon>
        <taxon>Anthophila</taxon>
        <taxon>Apidae</taxon>
        <taxon>Ceratina</taxon>
        <taxon>Zadontomerus</taxon>
    </lineage>
</organism>
<dbReference type="InterPro" id="IPR013937">
    <property type="entry name" value="Sorting_nexin_C"/>
</dbReference>
<keyword evidence="3" id="KW-1133">Transmembrane helix</keyword>
<feature type="domain" description="PXA" evidence="6">
    <location>
        <begin position="94"/>
        <end position="260"/>
    </location>
</feature>
<evidence type="ECO:0000259" key="6">
    <source>
        <dbReference type="PROSITE" id="PS51207"/>
    </source>
</evidence>
<dbReference type="CDD" id="cd06878">
    <property type="entry name" value="PX_SNX25"/>
    <property type="match status" value="1"/>
</dbReference>
<evidence type="ECO:0000313" key="7">
    <source>
        <dbReference type="Proteomes" id="UP000694925"/>
    </source>
</evidence>
<dbReference type="PROSITE" id="PS50195">
    <property type="entry name" value="PX"/>
    <property type="match status" value="1"/>
</dbReference>
<dbReference type="SMART" id="SM00312">
    <property type="entry name" value="PX"/>
    <property type="match status" value="1"/>
</dbReference>
<dbReference type="AlphaFoldDB" id="A0AAJ7N3I1"/>
<dbReference type="SMART" id="SM00313">
    <property type="entry name" value="PXA"/>
    <property type="match status" value="1"/>
</dbReference>
<dbReference type="Pfam" id="PF02194">
    <property type="entry name" value="PXA"/>
    <property type="match status" value="1"/>
</dbReference>
<sequence length="932" mass="107695">MMSAVLYVSIITAFFYWNNLLWCCIFGVLTISCFCLGCLIVMFINIALSPKHQTGAATLKTVAEMDAFHNLLMKGYVAKDTNAKKHTRYPLVFTRMVDGALQNLLDLVFQDFVGSWLNELSFNSEQIIDNMKQDTWGGIQTLHDRLSKVDHTKLVVCNIVDKITFHFEKIRMAQTASAEGEDPVFVLSSHLMSPSAELDYLRKVSELYILFLLPPCYSLAPMKYLLREIIACKILKPAIDLITNPDYINQKILSYIEQQQLAEAMHRKTYEYAESFEDFIRMIKGSKDLEVLKHIRYNIVTEIMQATTVQNVKRSQGLDPDNNVFGKSDAMQARKLKKYISQLTYAKDTCECHMQSLGWNGYPAQTSDTTDGAMITTEERILPLQHILENVIGRRYLSQFLEQVASQDLIGYWAAVQELRSASKSNWHQLGAEIFYTYITSPTAEIKVDRTIRKKMESFLLGDIGPDVFYEVQDDVVKTLEEKYYPSFVVSEQYKTMQEALLNERTDDLVEDRRMGTGALSENMSLLVGEHSNYARSKLDQLQEKLNNKMQALQALKSSLKPESKVLNLLAKEVEWLQSEKRQLEAHLTHTEMWAEHLGYWRAEVQNAEVPDNGESPHFVLVVHMVEDERSNESICSGWVVLRKLQDFQDLHRKLRQLCPTVKHLDLPLQPLKFFGKSDKNTLDKAKIQIQKYLNFVLEDEKLNQSEALYTFLSPSSEHLKYAPPSPKKSRFFLSTLFKTSNNSSEIRDKEEEEDLSLLLDDIDTTRTAVDGCLSMNKDAVPESLYVLLEEIFDLRGVFRWFRRSLITFVQITYRRTINRQIRDTIAWIFSEPMLHYYIQLFTKSWWPNGHLVSEPVPRTDEEKLKTRGEARRQFLNNIPDVLTNLLGAQSAQSGAIKIFDSLQNVNLNKQLFHDIFEVVMYEVFPEFKGKR</sequence>
<dbReference type="SMART" id="SM00315">
    <property type="entry name" value="RGS"/>
    <property type="match status" value="1"/>
</dbReference>
<dbReference type="InterPro" id="IPR036305">
    <property type="entry name" value="RGS_sf"/>
</dbReference>
<dbReference type="CDD" id="cd08720">
    <property type="entry name" value="RGS_SNX25"/>
    <property type="match status" value="1"/>
</dbReference>
<dbReference type="KEGG" id="ccal:108622439"/>
<feature type="coiled-coil region" evidence="2">
    <location>
        <begin position="536"/>
        <end position="587"/>
    </location>
</feature>
<dbReference type="PROSITE" id="PS51207">
    <property type="entry name" value="PXA"/>
    <property type="match status" value="1"/>
</dbReference>
<evidence type="ECO:0000256" key="2">
    <source>
        <dbReference type="SAM" id="Coils"/>
    </source>
</evidence>
<dbReference type="Gene3D" id="1.10.167.10">
    <property type="entry name" value="Regulator of G-protein Signalling 4, domain 2"/>
    <property type="match status" value="1"/>
</dbReference>
<dbReference type="SUPFAM" id="SSF48097">
    <property type="entry name" value="Regulator of G-protein signaling, RGS"/>
    <property type="match status" value="1"/>
</dbReference>
<feature type="domain" description="PX" evidence="5">
    <location>
        <begin position="599"/>
        <end position="720"/>
    </location>
</feature>
<comment type="similarity">
    <text evidence="1">Belongs to the sorting nexin family.</text>
</comment>
<dbReference type="InterPro" id="IPR044926">
    <property type="entry name" value="RGS_subdomain_2"/>
</dbReference>
<evidence type="ECO:0000313" key="8">
    <source>
        <dbReference type="RefSeq" id="XP_017875807.1"/>
    </source>
</evidence>
<dbReference type="Pfam" id="PF08628">
    <property type="entry name" value="Nexin_C"/>
    <property type="match status" value="1"/>
</dbReference>
<dbReference type="InterPro" id="IPR016137">
    <property type="entry name" value="RGS"/>
</dbReference>
<evidence type="ECO:0000256" key="3">
    <source>
        <dbReference type="SAM" id="Phobius"/>
    </source>
</evidence>
<dbReference type="SUPFAM" id="SSF64268">
    <property type="entry name" value="PX domain"/>
    <property type="match status" value="1"/>
</dbReference>
<dbReference type="InterPro" id="IPR036871">
    <property type="entry name" value="PX_dom_sf"/>
</dbReference>
<dbReference type="Gene3D" id="3.30.1520.10">
    <property type="entry name" value="Phox-like domain"/>
    <property type="match status" value="1"/>
</dbReference>
<dbReference type="RefSeq" id="XP_017875807.1">
    <property type="nucleotide sequence ID" value="XM_018020318.2"/>
</dbReference>
<dbReference type="Pfam" id="PF00615">
    <property type="entry name" value="RGS"/>
    <property type="match status" value="1"/>
</dbReference>
<evidence type="ECO:0000256" key="1">
    <source>
        <dbReference type="ARBA" id="ARBA00010883"/>
    </source>
</evidence>
<dbReference type="PROSITE" id="PS50132">
    <property type="entry name" value="RGS"/>
    <property type="match status" value="1"/>
</dbReference>
<keyword evidence="3" id="KW-0472">Membrane</keyword>
<evidence type="ECO:0000259" key="5">
    <source>
        <dbReference type="PROSITE" id="PS50195"/>
    </source>
</evidence>
<evidence type="ECO:0000259" key="4">
    <source>
        <dbReference type="PROSITE" id="PS50132"/>
    </source>
</evidence>
<protein>
    <submittedName>
        <fullName evidence="8">Sorting nexin-25-like</fullName>
    </submittedName>
</protein>
<keyword evidence="3" id="KW-0812">Transmembrane</keyword>
<dbReference type="GeneID" id="108622439"/>
<feature type="transmembrane region" description="Helical" evidence="3">
    <location>
        <begin position="20"/>
        <end position="44"/>
    </location>
</feature>
<reference evidence="8" key="1">
    <citation type="submission" date="2025-08" db="UniProtKB">
        <authorList>
            <consortium name="RefSeq"/>
        </authorList>
    </citation>
    <scope>IDENTIFICATION</scope>
    <source>
        <tissue evidence="8">Whole body</tissue>
    </source>
</reference>
<name>A0AAJ7N3I1_9HYME</name>
<dbReference type="GO" id="GO:0035091">
    <property type="term" value="F:phosphatidylinositol binding"/>
    <property type="evidence" value="ECO:0007669"/>
    <property type="project" value="InterPro"/>
</dbReference>
<feature type="domain" description="RGS" evidence="4">
    <location>
        <begin position="383"/>
        <end position="498"/>
    </location>
</feature>
<dbReference type="InterPro" id="IPR037899">
    <property type="entry name" value="SNX25_PX"/>
</dbReference>
<gene>
    <name evidence="8" type="primary">LOC108622439</name>
</gene>
<dbReference type="PANTHER" id="PTHR22775">
    <property type="entry name" value="SORTING NEXIN"/>
    <property type="match status" value="1"/>
</dbReference>
<keyword evidence="2" id="KW-0175">Coiled coil</keyword>
<keyword evidence="7" id="KW-1185">Reference proteome</keyword>
<dbReference type="InterPro" id="IPR003114">
    <property type="entry name" value="Phox_assoc"/>
</dbReference>
<dbReference type="PANTHER" id="PTHR22775:SF48">
    <property type="entry name" value="SORTING NEXIN-25"/>
    <property type="match status" value="1"/>
</dbReference>
<dbReference type="Proteomes" id="UP000694925">
    <property type="component" value="Unplaced"/>
</dbReference>
<dbReference type="InterPro" id="IPR001683">
    <property type="entry name" value="PX_dom"/>
</dbReference>
<proteinExistence type="inferred from homology"/>